<dbReference type="InterPro" id="IPR011990">
    <property type="entry name" value="TPR-like_helical_dom_sf"/>
</dbReference>
<dbReference type="RefSeq" id="WP_344955772.1">
    <property type="nucleotide sequence ID" value="NZ_BAAAZG010000052.1"/>
</dbReference>
<evidence type="ECO:0000313" key="1">
    <source>
        <dbReference type="EMBL" id="GAA4095225.1"/>
    </source>
</evidence>
<protein>
    <recommendedName>
        <fullName evidence="3">XRE family transcriptional regulator</fullName>
    </recommendedName>
</protein>
<dbReference type="EMBL" id="BAAAZG010000052">
    <property type="protein sequence ID" value="GAA4095225.1"/>
    <property type="molecule type" value="Genomic_DNA"/>
</dbReference>
<reference evidence="2" key="1">
    <citation type="journal article" date="2019" name="Int. J. Syst. Evol. Microbiol.">
        <title>The Global Catalogue of Microorganisms (GCM) 10K type strain sequencing project: providing services to taxonomists for standard genome sequencing and annotation.</title>
        <authorList>
            <consortium name="The Broad Institute Genomics Platform"/>
            <consortium name="The Broad Institute Genome Sequencing Center for Infectious Disease"/>
            <person name="Wu L."/>
            <person name="Ma J."/>
        </authorList>
    </citation>
    <scope>NUCLEOTIDE SEQUENCE [LARGE SCALE GENOMIC DNA]</scope>
    <source>
        <strain evidence="2">JCM 16702</strain>
    </source>
</reference>
<gene>
    <name evidence="1" type="ORF">GCM10022214_67800</name>
</gene>
<dbReference type="Proteomes" id="UP001500683">
    <property type="component" value="Unassembled WGS sequence"/>
</dbReference>
<dbReference type="Gene3D" id="1.25.40.10">
    <property type="entry name" value="Tetratricopeptide repeat domain"/>
    <property type="match status" value="1"/>
</dbReference>
<proteinExistence type="predicted"/>
<comment type="caution">
    <text evidence="1">The sequence shown here is derived from an EMBL/GenBank/DDBJ whole genome shotgun (WGS) entry which is preliminary data.</text>
</comment>
<dbReference type="SUPFAM" id="SSF48452">
    <property type="entry name" value="TPR-like"/>
    <property type="match status" value="1"/>
</dbReference>
<name>A0ABP7WRZ0_9ACTN</name>
<keyword evidence="2" id="KW-1185">Reference proteome</keyword>
<evidence type="ECO:0000313" key="2">
    <source>
        <dbReference type="Proteomes" id="UP001500683"/>
    </source>
</evidence>
<accession>A0ABP7WRZ0</accession>
<organism evidence="1 2">
    <name type="scientific">Actinomadura miaoliensis</name>
    <dbReference type="NCBI Taxonomy" id="430685"/>
    <lineage>
        <taxon>Bacteria</taxon>
        <taxon>Bacillati</taxon>
        <taxon>Actinomycetota</taxon>
        <taxon>Actinomycetes</taxon>
        <taxon>Streptosporangiales</taxon>
        <taxon>Thermomonosporaceae</taxon>
        <taxon>Actinomadura</taxon>
    </lineage>
</organism>
<evidence type="ECO:0008006" key="3">
    <source>
        <dbReference type="Google" id="ProtNLM"/>
    </source>
</evidence>
<sequence length="437" mass="48915">MDDRLDDATMMICKRIYARVFSHLAGDRPNKVIARTADCTEPYISMIKNGERLPSVDMAYALDKSINADGCLFEVRRQIEQLRQEIAAYRRTLKAGPPASDKEQGPVKRRDLLQDGAKVTAGAAVTPVLAALTQAWQLSEPKLPGASVSRSMIDDWGSAYDVHALSFRIDPPEVALTGLADEWAEIAEHLERRQPDGVQRDLSYVAARHAYLIAGTWLQLGNRRQSHRWWLTARELADRSESDLLSALTREWEANQRATDSREDLTDLLDLTEKALQFAGPRPSYERMASLSGKAELLALMGRDKEAVAAMRQAEDVFERLSSPTPSREDILRHEQSLVYSLVGDEKRATEAQEAALRFDRPNEYATFQVRLHGALLHARSDPKSACNEAVEIIKALPVERRVLRVRVAGRRVLDAVPAKAQHLAPVRELRNLTAAV</sequence>